<protein>
    <recommendedName>
        <fullName evidence="4">histidine kinase</fullName>
        <ecNumber evidence="4">2.7.13.3</ecNumber>
    </recommendedName>
</protein>
<dbReference type="SUPFAM" id="SSF47384">
    <property type="entry name" value="Homodimeric domain of signal transducing histidine kinase"/>
    <property type="match status" value="1"/>
</dbReference>
<evidence type="ECO:0000256" key="9">
    <source>
        <dbReference type="ARBA" id="ARBA00022777"/>
    </source>
</evidence>
<dbReference type="GO" id="GO:0000155">
    <property type="term" value="F:phosphorelay sensor kinase activity"/>
    <property type="evidence" value="ECO:0007669"/>
    <property type="project" value="InterPro"/>
</dbReference>
<evidence type="ECO:0000256" key="2">
    <source>
        <dbReference type="ARBA" id="ARBA00004236"/>
    </source>
</evidence>
<keyword evidence="17" id="KW-1185">Reference proteome</keyword>
<dbReference type="PANTHER" id="PTHR43711">
    <property type="entry name" value="TWO-COMPONENT HISTIDINE KINASE"/>
    <property type="match status" value="1"/>
</dbReference>
<keyword evidence="11" id="KW-0902">Two-component regulatory system</keyword>
<keyword evidence="12 13" id="KW-0472">Membrane</keyword>
<sequence length="477" mass="50863">MISLPNSTTPGVSKAIGLHLASLTLAVAAGVALTVLAGKASLLTALTFGAICLTPMVLASHWGLSRLLRPTAVVERLLAGIDPNAAEPCRLPPLGIASPIAAGWNAIARQAREWTALSELAERVQQGLASAGGESRIEVLDCLTDGVAVTDESGRVVYCNQAFAAICGIADAAEAAGATVPSLTPLTEEASQEIAASPTAMRVNVEFAAAVGENPRTLRITRTPGADAKETLSGHVWTLRDVTQQRLAESMRDRFLTTATHELRTPLANIRAYAESLATVDDIDPESQKRFYNIIQSEAVRLSQLVDDLLDVSRMQAGALAIDRREMDLSRMVEEVTQKVAASIESASIDFRCETPPKYPKIVADKSKLAAAVVNLLGNAVKYTPEGGRVTFRVDLSEGMLEFSVADTGIGIAPEELEHVFDRFFRSDDDRIQEIPGSGLGLSLTQEIARLHGGELTVDSELNVGSIFRMTIPVEEA</sequence>
<gene>
    <name evidence="16" type="primary">yycG</name>
    <name evidence="16" type="ORF">Pla123a_29280</name>
</gene>
<keyword evidence="8" id="KW-0547">Nucleotide-binding</keyword>
<keyword evidence="6" id="KW-0597">Phosphoprotein</keyword>
<dbReference type="RefSeq" id="WP_146588123.1">
    <property type="nucleotide sequence ID" value="NZ_SJPO01000006.1"/>
</dbReference>
<evidence type="ECO:0000256" key="11">
    <source>
        <dbReference type="ARBA" id="ARBA00023012"/>
    </source>
</evidence>
<dbReference type="InterPro" id="IPR036890">
    <property type="entry name" value="HATPase_C_sf"/>
</dbReference>
<keyword evidence="10" id="KW-0067">ATP-binding</keyword>
<keyword evidence="13" id="KW-1133">Transmembrane helix</keyword>
<dbReference type="PRINTS" id="PR00344">
    <property type="entry name" value="BCTRLSENSOR"/>
</dbReference>
<dbReference type="EMBL" id="SJPO01000006">
    <property type="protein sequence ID" value="TWT76139.1"/>
    <property type="molecule type" value="Genomic_DNA"/>
</dbReference>
<dbReference type="PROSITE" id="PS50109">
    <property type="entry name" value="HIS_KIN"/>
    <property type="match status" value="1"/>
</dbReference>
<dbReference type="SUPFAM" id="SSF55785">
    <property type="entry name" value="PYP-like sensor domain (PAS domain)"/>
    <property type="match status" value="1"/>
</dbReference>
<evidence type="ECO:0000259" key="15">
    <source>
        <dbReference type="PROSITE" id="PS50112"/>
    </source>
</evidence>
<dbReference type="InterPro" id="IPR005467">
    <property type="entry name" value="His_kinase_dom"/>
</dbReference>
<evidence type="ECO:0000256" key="12">
    <source>
        <dbReference type="ARBA" id="ARBA00023136"/>
    </source>
</evidence>
<comment type="catalytic activity">
    <reaction evidence="1">
        <text>ATP + protein L-histidine = ADP + protein N-phospho-L-histidine.</text>
        <dbReference type="EC" id="2.7.13.3"/>
    </reaction>
</comment>
<feature type="domain" description="Histidine kinase" evidence="14">
    <location>
        <begin position="258"/>
        <end position="476"/>
    </location>
</feature>
<dbReference type="InterPro" id="IPR050736">
    <property type="entry name" value="Sensor_HK_Regulatory"/>
</dbReference>
<dbReference type="CDD" id="cd00082">
    <property type="entry name" value="HisKA"/>
    <property type="match status" value="1"/>
</dbReference>
<keyword evidence="13" id="KW-0812">Transmembrane</keyword>
<dbReference type="FunFam" id="1.10.287.130:FF:000001">
    <property type="entry name" value="Two-component sensor histidine kinase"/>
    <property type="match status" value="1"/>
</dbReference>
<keyword evidence="7 16" id="KW-0808">Transferase</keyword>
<comment type="subcellular location">
    <subcellularLocation>
        <location evidence="2">Cell membrane</location>
    </subcellularLocation>
    <subcellularLocation>
        <location evidence="3">Membrane raft</location>
        <topology evidence="3">Multi-pass membrane protein</topology>
    </subcellularLocation>
</comment>
<dbReference type="GO" id="GO:0005524">
    <property type="term" value="F:ATP binding"/>
    <property type="evidence" value="ECO:0007669"/>
    <property type="project" value="UniProtKB-KW"/>
</dbReference>
<evidence type="ECO:0000256" key="4">
    <source>
        <dbReference type="ARBA" id="ARBA00012438"/>
    </source>
</evidence>
<dbReference type="FunFam" id="3.30.565.10:FF:000023">
    <property type="entry name" value="PAS domain-containing sensor histidine kinase"/>
    <property type="match status" value="1"/>
</dbReference>
<dbReference type="CDD" id="cd00075">
    <property type="entry name" value="HATPase"/>
    <property type="match status" value="1"/>
</dbReference>
<evidence type="ECO:0000256" key="13">
    <source>
        <dbReference type="SAM" id="Phobius"/>
    </source>
</evidence>
<dbReference type="InterPro" id="IPR003661">
    <property type="entry name" value="HisK_dim/P_dom"/>
</dbReference>
<evidence type="ECO:0000256" key="6">
    <source>
        <dbReference type="ARBA" id="ARBA00022553"/>
    </source>
</evidence>
<reference evidence="16 17" key="1">
    <citation type="submission" date="2019-02" db="EMBL/GenBank/DDBJ databases">
        <title>Deep-cultivation of Planctomycetes and their phenomic and genomic characterization uncovers novel biology.</title>
        <authorList>
            <person name="Wiegand S."/>
            <person name="Jogler M."/>
            <person name="Boedeker C."/>
            <person name="Pinto D."/>
            <person name="Vollmers J."/>
            <person name="Rivas-Marin E."/>
            <person name="Kohn T."/>
            <person name="Peeters S.H."/>
            <person name="Heuer A."/>
            <person name="Rast P."/>
            <person name="Oberbeckmann S."/>
            <person name="Bunk B."/>
            <person name="Jeske O."/>
            <person name="Meyerdierks A."/>
            <person name="Storesund J.E."/>
            <person name="Kallscheuer N."/>
            <person name="Luecker S."/>
            <person name="Lage O.M."/>
            <person name="Pohl T."/>
            <person name="Merkel B.J."/>
            <person name="Hornburger P."/>
            <person name="Mueller R.-W."/>
            <person name="Bruemmer F."/>
            <person name="Labrenz M."/>
            <person name="Spormann A.M."/>
            <person name="Op Den Camp H."/>
            <person name="Overmann J."/>
            <person name="Amann R."/>
            <person name="Jetten M.S.M."/>
            <person name="Mascher T."/>
            <person name="Medema M.H."/>
            <person name="Devos D.P."/>
            <person name="Kaster A.-K."/>
            <person name="Ovreas L."/>
            <person name="Rohde M."/>
            <person name="Galperin M.Y."/>
            <person name="Jogler C."/>
        </authorList>
    </citation>
    <scope>NUCLEOTIDE SEQUENCE [LARGE SCALE GENOMIC DNA]</scope>
    <source>
        <strain evidence="16 17">Pla123a</strain>
    </source>
</reference>
<evidence type="ECO:0000313" key="16">
    <source>
        <dbReference type="EMBL" id="TWT76139.1"/>
    </source>
</evidence>
<dbReference type="GO" id="GO:0045121">
    <property type="term" value="C:membrane raft"/>
    <property type="evidence" value="ECO:0007669"/>
    <property type="project" value="UniProtKB-SubCell"/>
</dbReference>
<dbReference type="Gene3D" id="3.30.450.20">
    <property type="entry name" value="PAS domain"/>
    <property type="match status" value="1"/>
</dbReference>
<dbReference type="Pfam" id="PF08448">
    <property type="entry name" value="PAS_4"/>
    <property type="match status" value="1"/>
</dbReference>
<dbReference type="SUPFAM" id="SSF55874">
    <property type="entry name" value="ATPase domain of HSP90 chaperone/DNA topoisomerase II/histidine kinase"/>
    <property type="match status" value="1"/>
</dbReference>
<dbReference type="EC" id="2.7.13.3" evidence="4"/>
<feature type="domain" description="PAS" evidence="15">
    <location>
        <begin position="138"/>
        <end position="169"/>
    </location>
</feature>
<evidence type="ECO:0000256" key="5">
    <source>
        <dbReference type="ARBA" id="ARBA00022475"/>
    </source>
</evidence>
<dbReference type="SMART" id="SM00387">
    <property type="entry name" value="HATPase_c"/>
    <property type="match status" value="1"/>
</dbReference>
<name>A0A5C5YMS2_9BACT</name>
<dbReference type="Pfam" id="PF00512">
    <property type="entry name" value="HisKA"/>
    <property type="match status" value="1"/>
</dbReference>
<dbReference type="Proteomes" id="UP000318478">
    <property type="component" value="Unassembled WGS sequence"/>
</dbReference>
<evidence type="ECO:0000256" key="7">
    <source>
        <dbReference type="ARBA" id="ARBA00022679"/>
    </source>
</evidence>
<dbReference type="SMART" id="SM00388">
    <property type="entry name" value="HisKA"/>
    <property type="match status" value="1"/>
</dbReference>
<dbReference type="InterPro" id="IPR035965">
    <property type="entry name" value="PAS-like_dom_sf"/>
</dbReference>
<dbReference type="InterPro" id="IPR036097">
    <property type="entry name" value="HisK_dim/P_sf"/>
</dbReference>
<dbReference type="InterPro" id="IPR003594">
    <property type="entry name" value="HATPase_dom"/>
</dbReference>
<dbReference type="InterPro" id="IPR000014">
    <property type="entry name" value="PAS"/>
</dbReference>
<evidence type="ECO:0000256" key="8">
    <source>
        <dbReference type="ARBA" id="ARBA00022741"/>
    </source>
</evidence>
<dbReference type="AlphaFoldDB" id="A0A5C5YMS2"/>
<dbReference type="InterPro" id="IPR013656">
    <property type="entry name" value="PAS_4"/>
</dbReference>
<dbReference type="OrthoDB" id="9813151at2"/>
<evidence type="ECO:0000256" key="1">
    <source>
        <dbReference type="ARBA" id="ARBA00000085"/>
    </source>
</evidence>
<dbReference type="PANTHER" id="PTHR43711:SF1">
    <property type="entry name" value="HISTIDINE KINASE 1"/>
    <property type="match status" value="1"/>
</dbReference>
<evidence type="ECO:0000313" key="17">
    <source>
        <dbReference type="Proteomes" id="UP000318478"/>
    </source>
</evidence>
<dbReference type="PROSITE" id="PS50112">
    <property type="entry name" value="PAS"/>
    <property type="match status" value="1"/>
</dbReference>
<comment type="caution">
    <text evidence="16">The sequence shown here is derived from an EMBL/GenBank/DDBJ whole genome shotgun (WGS) entry which is preliminary data.</text>
</comment>
<feature type="transmembrane region" description="Helical" evidence="13">
    <location>
        <begin position="43"/>
        <end position="64"/>
    </location>
</feature>
<organism evidence="16 17">
    <name type="scientific">Posidoniimonas polymericola</name>
    <dbReference type="NCBI Taxonomy" id="2528002"/>
    <lineage>
        <taxon>Bacteria</taxon>
        <taxon>Pseudomonadati</taxon>
        <taxon>Planctomycetota</taxon>
        <taxon>Planctomycetia</taxon>
        <taxon>Pirellulales</taxon>
        <taxon>Lacipirellulaceae</taxon>
        <taxon>Posidoniimonas</taxon>
    </lineage>
</organism>
<keyword evidence="9 16" id="KW-0418">Kinase</keyword>
<feature type="transmembrane region" description="Helical" evidence="13">
    <location>
        <begin position="16"/>
        <end position="36"/>
    </location>
</feature>
<evidence type="ECO:0000256" key="3">
    <source>
        <dbReference type="ARBA" id="ARBA00004314"/>
    </source>
</evidence>
<dbReference type="Gene3D" id="3.30.565.10">
    <property type="entry name" value="Histidine kinase-like ATPase, C-terminal domain"/>
    <property type="match status" value="1"/>
</dbReference>
<dbReference type="InterPro" id="IPR004358">
    <property type="entry name" value="Sig_transdc_His_kin-like_C"/>
</dbReference>
<keyword evidence="5" id="KW-1003">Cell membrane</keyword>
<dbReference type="Pfam" id="PF02518">
    <property type="entry name" value="HATPase_c"/>
    <property type="match status" value="1"/>
</dbReference>
<dbReference type="GO" id="GO:0005886">
    <property type="term" value="C:plasma membrane"/>
    <property type="evidence" value="ECO:0007669"/>
    <property type="project" value="UniProtKB-SubCell"/>
</dbReference>
<accession>A0A5C5YMS2</accession>
<evidence type="ECO:0000259" key="14">
    <source>
        <dbReference type="PROSITE" id="PS50109"/>
    </source>
</evidence>
<evidence type="ECO:0000256" key="10">
    <source>
        <dbReference type="ARBA" id="ARBA00022840"/>
    </source>
</evidence>
<dbReference type="Gene3D" id="1.10.287.130">
    <property type="match status" value="1"/>
</dbReference>
<proteinExistence type="predicted"/>